<proteinExistence type="predicted"/>
<organism evidence="1 2">
    <name type="scientific">Pseudodesulfovibrio aespoeensis (strain ATCC 700646 / DSM 10631 / Aspo-2)</name>
    <name type="common">Desulfovibrio aespoeensis</name>
    <dbReference type="NCBI Taxonomy" id="643562"/>
    <lineage>
        <taxon>Bacteria</taxon>
        <taxon>Pseudomonadati</taxon>
        <taxon>Thermodesulfobacteriota</taxon>
        <taxon>Desulfovibrionia</taxon>
        <taxon>Desulfovibrionales</taxon>
        <taxon>Desulfovibrionaceae</taxon>
    </lineage>
</organism>
<protein>
    <submittedName>
        <fullName evidence="1">Uncharacterized protein</fullName>
    </submittedName>
</protein>
<dbReference type="KEGG" id="das:Daes_1039"/>
<dbReference type="AlphaFoldDB" id="E6VT05"/>
<dbReference type="OrthoDB" id="7672517at2"/>
<name>E6VT05_PSEA9</name>
<evidence type="ECO:0000313" key="1">
    <source>
        <dbReference type="EMBL" id="ADU62055.1"/>
    </source>
</evidence>
<dbReference type="Proteomes" id="UP000002191">
    <property type="component" value="Chromosome"/>
</dbReference>
<dbReference type="RefSeq" id="WP_013513986.1">
    <property type="nucleotide sequence ID" value="NC_014844.1"/>
</dbReference>
<keyword evidence="2" id="KW-1185">Reference proteome</keyword>
<dbReference type="EMBL" id="CP002431">
    <property type="protein sequence ID" value="ADU62055.1"/>
    <property type="molecule type" value="Genomic_DNA"/>
</dbReference>
<dbReference type="eggNOG" id="ENOG50330D7">
    <property type="taxonomic scope" value="Bacteria"/>
</dbReference>
<dbReference type="HOGENOM" id="CLU_075745_0_0_7"/>
<accession>E6VT05</accession>
<gene>
    <name evidence="1" type="ordered locus">Daes_1039</name>
</gene>
<reference evidence="2" key="1">
    <citation type="submission" date="2010-12" db="EMBL/GenBank/DDBJ databases">
        <title>Complete sequence of Desulfovibrio aespoeensis Aspo-2.</title>
        <authorList>
            <consortium name="US DOE Joint Genome Institute"/>
            <person name="Lucas S."/>
            <person name="Copeland A."/>
            <person name="Lapidus A."/>
            <person name="Cheng J.-F."/>
            <person name="Goodwin L."/>
            <person name="Pitluck S."/>
            <person name="Chertkov O."/>
            <person name="Misra M."/>
            <person name="Detter J.C."/>
            <person name="Han C."/>
            <person name="Tapia R."/>
            <person name="Land M."/>
            <person name="Hauser L."/>
            <person name="Kyrpides N."/>
            <person name="Ivanova N."/>
            <person name="Ovchinnikova G."/>
            <person name="Pedersen K."/>
            <person name="Jagevall S."/>
            <person name="Hazen T."/>
            <person name="Woyke T."/>
        </authorList>
    </citation>
    <scope>NUCLEOTIDE SEQUENCE [LARGE SCALE GENOMIC DNA]</scope>
    <source>
        <strain evidence="2">ATCC 700646 / DSM 10631 / Aspo-2</strain>
    </source>
</reference>
<reference evidence="1 2" key="2">
    <citation type="journal article" date="2014" name="Genome Announc.">
        <title>Complete Genome Sequence of the Subsurface, Mesophilic Sulfate-Reducing Bacterium Desulfovibrio aespoeensis Aspo-2.</title>
        <authorList>
            <person name="Pedersen K."/>
            <person name="Bengtsson A."/>
            <person name="Edlund J."/>
            <person name="Rabe L."/>
            <person name="Hazen T."/>
            <person name="Chakraborty R."/>
            <person name="Goodwin L."/>
            <person name="Shapiro N."/>
        </authorList>
    </citation>
    <scope>NUCLEOTIDE SEQUENCE [LARGE SCALE GENOMIC DNA]</scope>
    <source>
        <strain evidence="2">ATCC 700646 / DSM 10631 / Aspo-2</strain>
    </source>
</reference>
<dbReference type="STRING" id="643562.Daes_1039"/>
<sequence>MDANLILGLAAGYHYGDMRPFLASLGESGFRGVCVLFVSPTTRDLDRVGAHGVTVLPMPLPAGPDTLPANALRYFLYRDFLLGSAIRYRRILLTDVRDVIFQADPFDAGWADGLNCVLEDPRTTISQCPHNSRWVRQHQGEGALASVADSPVSCSGTVVADHDAMLGYLDAMIRRLIPFTPGERMAGYDQGVHNVLVHTGALPSLTLHDNDGPVLTLASTAGEPAVDAQGRVRNARGQIPAMVHQYDRKPSLFARIRARHAPPRP</sequence>
<evidence type="ECO:0000313" key="2">
    <source>
        <dbReference type="Proteomes" id="UP000002191"/>
    </source>
</evidence>